<gene>
    <name evidence="2" type="ORF">S01H4_57626</name>
</gene>
<keyword evidence="1" id="KW-0472">Membrane</keyword>
<protein>
    <recommendedName>
        <fullName evidence="3">ECF transporter S component</fullName>
    </recommendedName>
</protein>
<sequence>EVLLFNQEEKETKMSKSSRFVLQIAGAGIFSALSILLSVFVTPYLPQTPEGFAYFDPISIIWVTCYLIFGPLAGILCCGIGSLGMMPFDDWAPIGPLMKLAATLSLIIIPILLLKFTKRKENIRKSQILKKPINYITYGLLGTGFRIIVMVILNIVVYLMFWGPSGLEIWIVIVIVLNALTSIWDLLFPYLIVFVTKIDTKFEIW</sequence>
<evidence type="ECO:0000256" key="1">
    <source>
        <dbReference type="SAM" id="Phobius"/>
    </source>
</evidence>
<keyword evidence="1" id="KW-0812">Transmembrane</keyword>
<feature type="non-terminal residue" evidence="2">
    <location>
        <position position="1"/>
    </location>
</feature>
<accession>X1DUN1</accession>
<evidence type="ECO:0000313" key="2">
    <source>
        <dbReference type="EMBL" id="GAH08664.1"/>
    </source>
</evidence>
<proteinExistence type="predicted"/>
<name>X1DUN1_9ZZZZ</name>
<reference evidence="2" key="1">
    <citation type="journal article" date="2014" name="Front. Microbiol.">
        <title>High frequency of phylogenetically diverse reductive dehalogenase-homologous genes in deep subseafloor sedimentary metagenomes.</title>
        <authorList>
            <person name="Kawai M."/>
            <person name="Futagami T."/>
            <person name="Toyoda A."/>
            <person name="Takaki Y."/>
            <person name="Nishi S."/>
            <person name="Hori S."/>
            <person name="Arai W."/>
            <person name="Tsubouchi T."/>
            <person name="Morono Y."/>
            <person name="Uchiyama I."/>
            <person name="Ito T."/>
            <person name="Fujiyama A."/>
            <person name="Inagaki F."/>
            <person name="Takami H."/>
        </authorList>
    </citation>
    <scope>NUCLEOTIDE SEQUENCE</scope>
    <source>
        <strain evidence="2">Expedition CK06-06</strain>
    </source>
</reference>
<comment type="caution">
    <text evidence="2">The sequence shown here is derived from an EMBL/GenBank/DDBJ whole genome shotgun (WGS) entry which is preliminary data.</text>
</comment>
<feature type="transmembrane region" description="Helical" evidence="1">
    <location>
        <begin position="135"/>
        <end position="163"/>
    </location>
</feature>
<feature type="transmembrane region" description="Helical" evidence="1">
    <location>
        <begin position="97"/>
        <end position="114"/>
    </location>
</feature>
<dbReference type="EMBL" id="BART01033561">
    <property type="protein sequence ID" value="GAH08664.1"/>
    <property type="molecule type" value="Genomic_DNA"/>
</dbReference>
<feature type="transmembrane region" description="Helical" evidence="1">
    <location>
        <begin position="58"/>
        <end position="85"/>
    </location>
</feature>
<dbReference type="AlphaFoldDB" id="X1DUN1"/>
<keyword evidence="1" id="KW-1133">Transmembrane helix</keyword>
<dbReference type="Gene3D" id="1.10.1760.20">
    <property type="match status" value="1"/>
</dbReference>
<evidence type="ECO:0008006" key="3">
    <source>
        <dbReference type="Google" id="ProtNLM"/>
    </source>
</evidence>
<organism evidence="2">
    <name type="scientific">marine sediment metagenome</name>
    <dbReference type="NCBI Taxonomy" id="412755"/>
    <lineage>
        <taxon>unclassified sequences</taxon>
        <taxon>metagenomes</taxon>
        <taxon>ecological metagenomes</taxon>
    </lineage>
</organism>
<feature type="transmembrane region" description="Helical" evidence="1">
    <location>
        <begin position="20"/>
        <end position="46"/>
    </location>
</feature>
<feature type="transmembrane region" description="Helical" evidence="1">
    <location>
        <begin position="169"/>
        <end position="195"/>
    </location>
</feature>